<gene>
    <name evidence="2" type="ORF">HNQ39_005129</name>
</gene>
<sequence length="78" mass="8675">MELTEEEKQVLQEAGRILRRMNTDKQRQASAANGKKGGRPQKPLSEIPCNCGRGEDEQHPTSCPRGLAVRRRMKAGTS</sequence>
<evidence type="ECO:0000313" key="3">
    <source>
        <dbReference type="Proteomes" id="UP000520814"/>
    </source>
</evidence>
<dbReference type="EMBL" id="JACHGW010000006">
    <property type="protein sequence ID" value="MBB6053295.1"/>
    <property type="molecule type" value="Genomic_DNA"/>
</dbReference>
<evidence type="ECO:0000313" key="2">
    <source>
        <dbReference type="EMBL" id="MBB6053295.1"/>
    </source>
</evidence>
<feature type="compositionally biased region" description="Basic and acidic residues" evidence="1">
    <location>
        <begin position="1"/>
        <end position="10"/>
    </location>
</feature>
<feature type="region of interest" description="Disordered" evidence="1">
    <location>
        <begin position="1"/>
        <end position="78"/>
    </location>
</feature>
<comment type="caution">
    <text evidence="2">The sequence shown here is derived from an EMBL/GenBank/DDBJ whole genome shotgun (WGS) entry which is preliminary data.</text>
</comment>
<reference evidence="2 3" key="1">
    <citation type="submission" date="2020-08" db="EMBL/GenBank/DDBJ databases">
        <title>Genomic Encyclopedia of Type Strains, Phase IV (KMG-IV): sequencing the most valuable type-strain genomes for metagenomic binning, comparative biology and taxonomic classification.</title>
        <authorList>
            <person name="Goeker M."/>
        </authorList>
    </citation>
    <scope>NUCLEOTIDE SEQUENCE [LARGE SCALE GENOMIC DNA]</scope>
    <source>
        <strain evidence="2 3">DSM 23562</strain>
    </source>
</reference>
<accession>A0A7W9W9J9</accession>
<proteinExistence type="predicted"/>
<evidence type="ECO:0000256" key="1">
    <source>
        <dbReference type="SAM" id="MobiDB-lite"/>
    </source>
</evidence>
<feature type="compositionally biased region" description="Basic residues" evidence="1">
    <location>
        <begin position="68"/>
        <end position="78"/>
    </location>
</feature>
<name>A0A7W9W9J9_ARMRO</name>
<dbReference type="AlphaFoldDB" id="A0A7W9W9J9"/>
<protein>
    <submittedName>
        <fullName evidence="2">Uncharacterized protein</fullName>
    </submittedName>
</protein>
<dbReference type="Proteomes" id="UP000520814">
    <property type="component" value="Unassembled WGS sequence"/>
</dbReference>
<keyword evidence="3" id="KW-1185">Reference proteome</keyword>
<dbReference type="RefSeq" id="WP_184203391.1">
    <property type="nucleotide sequence ID" value="NZ_JACHGW010000006.1"/>
</dbReference>
<organism evidence="2 3">
    <name type="scientific">Armatimonas rosea</name>
    <dbReference type="NCBI Taxonomy" id="685828"/>
    <lineage>
        <taxon>Bacteria</taxon>
        <taxon>Bacillati</taxon>
        <taxon>Armatimonadota</taxon>
        <taxon>Armatimonadia</taxon>
        <taxon>Armatimonadales</taxon>
        <taxon>Armatimonadaceae</taxon>
        <taxon>Armatimonas</taxon>
    </lineage>
</organism>